<protein>
    <submittedName>
        <fullName evidence="6">HTH-type transcriptional regulator KdgR</fullName>
    </submittedName>
</protein>
<evidence type="ECO:0000259" key="5">
    <source>
        <dbReference type="PROSITE" id="PS50943"/>
    </source>
</evidence>
<dbReference type="PROSITE" id="PS50943">
    <property type="entry name" value="HTH_CROC1"/>
    <property type="match status" value="1"/>
</dbReference>
<evidence type="ECO:0000259" key="4">
    <source>
        <dbReference type="PROSITE" id="PS50932"/>
    </source>
</evidence>
<dbReference type="InterPro" id="IPR001387">
    <property type="entry name" value="Cro/C1-type_HTH"/>
</dbReference>
<dbReference type="GO" id="GO:0003700">
    <property type="term" value="F:DNA-binding transcription factor activity"/>
    <property type="evidence" value="ECO:0007669"/>
    <property type="project" value="TreeGrafter"/>
</dbReference>
<dbReference type="SMART" id="SM00354">
    <property type="entry name" value="HTH_LACI"/>
    <property type="match status" value="1"/>
</dbReference>
<evidence type="ECO:0000256" key="1">
    <source>
        <dbReference type="ARBA" id="ARBA00023015"/>
    </source>
</evidence>
<dbReference type="SUPFAM" id="SSF47413">
    <property type="entry name" value="lambda repressor-like DNA-binding domains"/>
    <property type="match status" value="1"/>
</dbReference>
<keyword evidence="7" id="KW-1185">Reference proteome</keyword>
<dbReference type="Gene3D" id="1.10.260.40">
    <property type="entry name" value="lambda repressor-like DNA-binding domains"/>
    <property type="match status" value="1"/>
</dbReference>
<dbReference type="OrthoDB" id="1639518at2"/>
<gene>
    <name evidence="6" type="ORF">FC26_GL000064</name>
</gene>
<evidence type="ECO:0000256" key="2">
    <source>
        <dbReference type="ARBA" id="ARBA00023125"/>
    </source>
</evidence>
<feature type="domain" description="HTH lacI-type" evidence="4">
    <location>
        <begin position="4"/>
        <end position="59"/>
    </location>
</feature>
<keyword evidence="3" id="KW-0804">Transcription</keyword>
<dbReference type="InterPro" id="IPR028082">
    <property type="entry name" value="Peripla_BP_I"/>
</dbReference>
<dbReference type="Proteomes" id="UP000051733">
    <property type="component" value="Unassembled WGS sequence"/>
</dbReference>
<dbReference type="InterPro" id="IPR000843">
    <property type="entry name" value="HTH_LacI"/>
</dbReference>
<dbReference type="PANTHER" id="PTHR30146:SF154">
    <property type="entry name" value="TRANSCRIPTION REGULATOR, MEMBER OF GALR FAMILY"/>
    <property type="match status" value="1"/>
</dbReference>
<dbReference type="InterPro" id="IPR046335">
    <property type="entry name" value="LacI/GalR-like_sensor"/>
</dbReference>
<dbReference type="STRING" id="1423813.FC26_GL000064"/>
<accession>A0A0R2AEY6</accession>
<dbReference type="PROSITE" id="PS50932">
    <property type="entry name" value="HTH_LACI_2"/>
    <property type="match status" value="1"/>
</dbReference>
<keyword evidence="1" id="KW-0805">Transcription regulation</keyword>
<dbReference type="CDD" id="cd01392">
    <property type="entry name" value="HTH_LacI"/>
    <property type="match status" value="1"/>
</dbReference>
<evidence type="ECO:0000256" key="3">
    <source>
        <dbReference type="ARBA" id="ARBA00023163"/>
    </source>
</evidence>
<comment type="caution">
    <text evidence="6">The sequence shown here is derived from an EMBL/GenBank/DDBJ whole genome shotgun (WGS) entry which is preliminary data.</text>
</comment>
<dbReference type="PATRIC" id="fig|1423813.3.peg.66"/>
<dbReference type="SUPFAM" id="SSF53822">
    <property type="entry name" value="Periplasmic binding protein-like I"/>
    <property type="match status" value="1"/>
</dbReference>
<evidence type="ECO:0000313" key="7">
    <source>
        <dbReference type="Proteomes" id="UP000051733"/>
    </source>
</evidence>
<sequence length="333" mass="37409">MKKMTIDQVATAAGVSKSTVSRYLNGNFQKMSDSTRERIQATIRDLNYHPNRQAQTLKTKKTGLIGVVVADMANLYSAKMISGAGKVARVHQYQLLIMDSNNSFEQEHESLRQLQDQSLEGLIIQPMSRKSTDYQEIIGELPTVFVDRVTDSNQWPFVGVDNYEATRHLGSLIAKRGYQRILIISEPIDVSQARFDRVRGVKEIARRNKIQCELLEITESVPPEIRHEIKQKIGTLTQNQEPAVIFASNSRLLMQVMQLINDLQLRIPADIGLCGFDDWHWTALTNPPIASIEQDAVGVGQAAMTTVINQLERPDQVVKDQIIASTLNVRASI</sequence>
<dbReference type="AlphaFoldDB" id="A0A0R2AEY6"/>
<dbReference type="InterPro" id="IPR010982">
    <property type="entry name" value="Lambda_DNA-bd_dom_sf"/>
</dbReference>
<proteinExistence type="predicted"/>
<dbReference type="EMBL" id="AYYY01000007">
    <property type="protein sequence ID" value="KRM62278.1"/>
    <property type="molecule type" value="Genomic_DNA"/>
</dbReference>
<evidence type="ECO:0000313" key="6">
    <source>
        <dbReference type="EMBL" id="KRM62278.1"/>
    </source>
</evidence>
<dbReference type="RefSeq" id="WP_057777678.1">
    <property type="nucleotide sequence ID" value="NZ_AYYY01000007.1"/>
</dbReference>
<dbReference type="GO" id="GO:0000976">
    <property type="term" value="F:transcription cis-regulatory region binding"/>
    <property type="evidence" value="ECO:0007669"/>
    <property type="project" value="TreeGrafter"/>
</dbReference>
<dbReference type="PANTHER" id="PTHR30146">
    <property type="entry name" value="LACI-RELATED TRANSCRIPTIONAL REPRESSOR"/>
    <property type="match status" value="1"/>
</dbReference>
<feature type="domain" description="HTH cro/C1-type" evidence="5">
    <location>
        <begin position="2"/>
        <end position="27"/>
    </location>
</feature>
<keyword evidence="2" id="KW-0238">DNA-binding</keyword>
<dbReference type="Gene3D" id="3.40.50.2300">
    <property type="match status" value="2"/>
</dbReference>
<name>A0A0R2AEY6_9LACO</name>
<dbReference type="CDD" id="cd06283">
    <property type="entry name" value="PBP1_RegR_EndR_KdgR-like"/>
    <property type="match status" value="1"/>
</dbReference>
<dbReference type="Pfam" id="PF13377">
    <property type="entry name" value="Peripla_BP_3"/>
    <property type="match status" value="1"/>
</dbReference>
<dbReference type="Pfam" id="PF00356">
    <property type="entry name" value="LacI"/>
    <property type="match status" value="1"/>
</dbReference>
<organism evidence="6 7">
    <name type="scientific">Paucilactobacillus vaccinostercus DSM 20634</name>
    <dbReference type="NCBI Taxonomy" id="1423813"/>
    <lineage>
        <taxon>Bacteria</taxon>
        <taxon>Bacillati</taxon>
        <taxon>Bacillota</taxon>
        <taxon>Bacilli</taxon>
        <taxon>Lactobacillales</taxon>
        <taxon>Lactobacillaceae</taxon>
        <taxon>Paucilactobacillus</taxon>
    </lineage>
</organism>
<reference evidence="6 7" key="1">
    <citation type="journal article" date="2015" name="Genome Announc.">
        <title>Expanding the biotechnology potential of lactobacilli through comparative genomics of 213 strains and associated genera.</title>
        <authorList>
            <person name="Sun Z."/>
            <person name="Harris H.M."/>
            <person name="McCann A."/>
            <person name="Guo C."/>
            <person name="Argimon S."/>
            <person name="Zhang W."/>
            <person name="Yang X."/>
            <person name="Jeffery I.B."/>
            <person name="Cooney J.C."/>
            <person name="Kagawa T.F."/>
            <person name="Liu W."/>
            <person name="Song Y."/>
            <person name="Salvetti E."/>
            <person name="Wrobel A."/>
            <person name="Rasinkangas P."/>
            <person name="Parkhill J."/>
            <person name="Rea M.C."/>
            <person name="O'Sullivan O."/>
            <person name="Ritari J."/>
            <person name="Douillard F.P."/>
            <person name="Paul Ross R."/>
            <person name="Yang R."/>
            <person name="Briner A.E."/>
            <person name="Felis G.E."/>
            <person name="de Vos W.M."/>
            <person name="Barrangou R."/>
            <person name="Klaenhammer T.R."/>
            <person name="Caufield P.W."/>
            <person name="Cui Y."/>
            <person name="Zhang H."/>
            <person name="O'Toole P.W."/>
        </authorList>
    </citation>
    <scope>NUCLEOTIDE SEQUENCE [LARGE SCALE GENOMIC DNA]</scope>
    <source>
        <strain evidence="6 7">DSM 20634</strain>
    </source>
</reference>